<sequence>MTLNVRVLDKRKEVDECFMQSEKQHPESKANNLKSMCISFGCEDSSVSTTAGTEGPKVHQPSTASQLEHFPLVGDLRVLAGYIYLEISKAVGVVASEFGVVRSDVVVRVEWSTKIVVSKAVTRREVSKAVSHSEKDFMLSLKS</sequence>
<evidence type="ECO:0000313" key="2">
    <source>
        <dbReference type="Proteomes" id="UP001314170"/>
    </source>
</evidence>
<comment type="caution">
    <text evidence="1">The sequence shown here is derived from an EMBL/GenBank/DDBJ whole genome shotgun (WGS) entry which is preliminary data.</text>
</comment>
<gene>
    <name evidence="1" type="ORF">DCAF_LOCUS25920</name>
</gene>
<evidence type="ECO:0000313" key="1">
    <source>
        <dbReference type="EMBL" id="CAK7355660.1"/>
    </source>
</evidence>
<name>A0AAV1SNX1_9ROSI</name>
<proteinExistence type="predicted"/>
<accession>A0AAV1SNX1</accession>
<organism evidence="1 2">
    <name type="scientific">Dovyalis caffra</name>
    <dbReference type="NCBI Taxonomy" id="77055"/>
    <lineage>
        <taxon>Eukaryota</taxon>
        <taxon>Viridiplantae</taxon>
        <taxon>Streptophyta</taxon>
        <taxon>Embryophyta</taxon>
        <taxon>Tracheophyta</taxon>
        <taxon>Spermatophyta</taxon>
        <taxon>Magnoliopsida</taxon>
        <taxon>eudicotyledons</taxon>
        <taxon>Gunneridae</taxon>
        <taxon>Pentapetalae</taxon>
        <taxon>rosids</taxon>
        <taxon>fabids</taxon>
        <taxon>Malpighiales</taxon>
        <taxon>Salicaceae</taxon>
        <taxon>Flacourtieae</taxon>
        <taxon>Dovyalis</taxon>
    </lineage>
</organism>
<dbReference type="EMBL" id="CAWUPB010001195">
    <property type="protein sequence ID" value="CAK7355660.1"/>
    <property type="molecule type" value="Genomic_DNA"/>
</dbReference>
<keyword evidence="2" id="KW-1185">Reference proteome</keyword>
<reference evidence="1 2" key="1">
    <citation type="submission" date="2024-01" db="EMBL/GenBank/DDBJ databases">
        <authorList>
            <person name="Waweru B."/>
        </authorList>
    </citation>
    <scope>NUCLEOTIDE SEQUENCE [LARGE SCALE GENOMIC DNA]</scope>
</reference>
<protein>
    <submittedName>
        <fullName evidence="1">Uncharacterized protein</fullName>
    </submittedName>
</protein>
<dbReference type="AlphaFoldDB" id="A0AAV1SNX1"/>
<dbReference type="Proteomes" id="UP001314170">
    <property type="component" value="Unassembled WGS sequence"/>
</dbReference>